<evidence type="ECO:0000256" key="2">
    <source>
        <dbReference type="ARBA" id="ARBA00022679"/>
    </source>
</evidence>
<dbReference type="InterPro" id="IPR029063">
    <property type="entry name" value="SAM-dependent_MTases_sf"/>
</dbReference>
<evidence type="ECO:0000256" key="3">
    <source>
        <dbReference type="ARBA" id="ARBA00022688"/>
    </source>
</evidence>
<dbReference type="RefSeq" id="WP_163682502.1">
    <property type="nucleotide sequence ID" value="NZ_JAAIYP010000044.1"/>
</dbReference>
<keyword evidence="8" id="KW-1185">Reference proteome</keyword>
<name>A0A7C9UW97_9PROT</name>
<organism evidence="7 8">
    <name type="scientific">Magnetospirillum aberrantis SpK</name>
    <dbReference type="NCBI Taxonomy" id="908842"/>
    <lineage>
        <taxon>Bacteria</taxon>
        <taxon>Pseudomonadati</taxon>
        <taxon>Pseudomonadota</taxon>
        <taxon>Alphaproteobacteria</taxon>
        <taxon>Rhodospirillales</taxon>
        <taxon>Rhodospirillaceae</taxon>
        <taxon>Magnetospirillum</taxon>
    </lineage>
</organism>
<evidence type="ECO:0000256" key="6">
    <source>
        <dbReference type="SAM" id="MobiDB-lite"/>
    </source>
</evidence>
<evidence type="ECO:0000256" key="4">
    <source>
        <dbReference type="ARBA" id="ARBA00022691"/>
    </source>
</evidence>
<dbReference type="SUPFAM" id="SSF53335">
    <property type="entry name" value="S-adenosyl-L-methionine-dependent methyltransferases"/>
    <property type="match status" value="1"/>
</dbReference>
<keyword evidence="3 5" id="KW-0831">Ubiquinone biosynthesis</keyword>
<dbReference type="Proteomes" id="UP000480684">
    <property type="component" value="Unassembled WGS sequence"/>
</dbReference>
<comment type="caution">
    <text evidence="7">The sequence shown here is derived from an EMBL/GenBank/DDBJ whole genome shotgun (WGS) entry which is preliminary data.</text>
</comment>
<dbReference type="AlphaFoldDB" id="A0A7C9UW97"/>
<comment type="pathway">
    <text evidence="5">Cofactor biosynthesis; ubiquinone biosynthesis.</text>
</comment>
<dbReference type="UniPathway" id="UPA00232"/>
<dbReference type="GO" id="GO:0010420">
    <property type="term" value="F:polyprenyldihydroxybenzoate methyltransferase activity"/>
    <property type="evidence" value="ECO:0007669"/>
    <property type="project" value="InterPro"/>
</dbReference>
<feature type="binding site" evidence="5">
    <location>
        <position position="54"/>
    </location>
    <ligand>
        <name>S-adenosyl-L-methionine</name>
        <dbReference type="ChEBI" id="CHEBI:59789"/>
    </ligand>
</feature>
<feature type="region of interest" description="Disordered" evidence="6">
    <location>
        <begin position="1"/>
        <end position="25"/>
    </location>
</feature>
<keyword evidence="2 5" id="KW-0808">Transferase</keyword>
<gene>
    <name evidence="5 7" type="primary">ubiG</name>
    <name evidence="7" type="ORF">G4223_17805</name>
</gene>
<sequence>MSEANAPARPVQPQSPARQATSSAEEVARFTAMAEAWWDPTGKFKPLHRFNPVRLAFMRRKLAQHFGRDADAVQPFEGLRLLDVGCGGGLLSEPLARMGFAVTGIDAGEKNIGVARIHAEQSGVAVDYRVGGPEDVEANSFDVVLSMEVIEHVPDPARFISLAAGAVRSGGVFLGATLNRTLKSYALAVVGAEYVLRWLPAGTHDWRKFIKPSEFAALLRDAGIEVRDQKGLAYAPFADDWRETDSLDVNYMLFGVKG</sequence>
<dbReference type="CDD" id="cd02440">
    <property type="entry name" value="AdoMet_MTases"/>
    <property type="match status" value="1"/>
</dbReference>
<keyword evidence="1 5" id="KW-0489">Methyltransferase</keyword>
<accession>A0A7C9UW97</accession>
<evidence type="ECO:0000256" key="1">
    <source>
        <dbReference type="ARBA" id="ARBA00022603"/>
    </source>
</evidence>
<comment type="similarity">
    <text evidence="5">Belongs to the methyltransferase superfamily. UbiG/COQ3 family.</text>
</comment>
<comment type="catalytic activity">
    <reaction evidence="5">
        <text>a 3-(all-trans-polyprenyl)benzene-1,2-diol + S-adenosyl-L-methionine = a 2-methoxy-6-(all-trans-polyprenyl)phenol + S-adenosyl-L-homocysteine + H(+)</text>
        <dbReference type="Rhea" id="RHEA:31411"/>
        <dbReference type="Rhea" id="RHEA-COMP:9550"/>
        <dbReference type="Rhea" id="RHEA-COMP:9551"/>
        <dbReference type="ChEBI" id="CHEBI:15378"/>
        <dbReference type="ChEBI" id="CHEBI:57856"/>
        <dbReference type="ChEBI" id="CHEBI:59789"/>
        <dbReference type="ChEBI" id="CHEBI:62729"/>
        <dbReference type="ChEBI" id="CHEBI:62731"/>
        <dbReference type="EC" id="2.1.1.222"/>
    </reaction>
</comment>
<dbReference type="EC" id="2.1.1.222" evidence="5"/>
<feature type="compositionally biased region" description="Polar residues" evidence="6">
    <location>
        <begin position="12"/>
        <end position="24"/>
    </location>
</feature>
<dbReference type="Gene3D" id="3.40.50.150">
    <property type="entry name" value="Vaccinia Virus protein VP39"/>
    <property type="match status" value="1"/>
</dbReference>
<feature type="binding site" evidence="5">
    <location>
        <position position="85"/>
    </location>
    <ligand>
        <name>S-adenosyl-L-methionine</name>
        <dbReference type="ChEBI" id="CHEBI:59789"/>
    </ligand>
</feature>
<keyword evidence="4 5" id="KW-0949">S-adenosyl-L-methionine</keyword>
<dbReference type="EMBL" id="JAAIYP010000044">
    <property type="protein sequence ID" value="NFV81968.1"/>
    <property type="molecule type" value="Genomic_DNA"/>
</dbReference>
<dbReference type="PANTHER" id="PTHR43464">
    <property type="entry name" value="METHYLTRANSFERASE"/>
    <property type="match status" value="1"/>
</dbReference>
<evidence type="ECO:0000313" key="7">
    <source>
        <dbReference type="EMBL" id="NFV81968.1"/>
    </source>
</evidence>
<dbReference type="NCBIfam" id="TIGR01983">
    <property type="entry name" value="UbiG"/>
    <property type="match status" value="1"/>
</dbReference>
<evidence type="ECO:0000313" key="8">
    <source>
        <dbReference type="Proteomes" id="UP000480684"/>
    </source>
</evidence>
<evidence type="ECO:0000256" key="5">
    <source>
        <dbReference type="HAMAP-Rule" id="MF_00472"/>
    </source>
</evidence>
<dbReference type="InterPro" id="IPR010233">
    <property type="entry name" value="UbiG_MeTrfase"/>
</dbReference>
<dbReference type="PANTHER" id="PTHR43464:SF19">
    <property type="entry name" value="UBIQUINONE BIOSYNTHESIS O-METHYLTRANSFERASE, MITOCHONDRIAL"/>
    <property type="match status" value="1"/>
</dbReference>
<proteinExistence type="inferred from homology"/>
<feature type="binding site" evidence="5">
    <location>
        <position position="106"/>
    </location>
    <ligand>
        <name>S-adenosyl-L-methionine</name>
        <dbReference type="ChEBI" id="CHEBI:59789"/>
    </ligand>
</feature>
<protein>
    <recommendedName>
        <fullName evidence="5">Ubiquinone biosynthesis O-methyltransferase</fullName>
    </recommendedName>
    <alternativeName>
        <fullName evidence="5">2-polyprenyl-6-hydroxyphenol methylase</fullName>
        <ecNumber evidence="5">2.1.1.222</ecNumber>
    </alternativeName>
    <alternativeName>
        <fullName evidence="5">3-demethylubiquinone 3-O-methyltransferase</fullName>
        <ecNumber evidence="5">2.1.1.64</ecNumber>
    </alternativeName>
</protein>
<reference evidence="7 8" key="1">
    <citation type="submission" date="2020-02" db="EMBL/GenBank/DDBJ databases">
        <authorList>
            <person name="Dziuba M."/>
            <person name="Kuznetsov B."/>
            <person name="Mardanov A."/>
            <person name="Ravin N."/>
            <person name="Grouzdev D."/>
        </authorList>
    </citation>
    <scope>NUCLEOTIDE SEQUENCE [LARGE SCALE GENOMIC DNA]</scope>
    <source>
        <strain evidence="7 8">SpK</strain>
    </source>
</reference>
<dbReference type="Pfam" id="PF13489">
    <property type="entry name" value="Methyltransf_23"/>
    <property type="match status" value="1"/>
</dbReference>
<dbReference type="HAMAP" id="MF_00472">
    <property type="entry name" value="UbiG"/>
    <property type="match status" value="1"/>
</dbReference>
<dbReference type="EC" id="2.1.1.64" evidence="5"/>
<comment type="function">
    <text evidence="5">O-methyltransferase that catalyzes the 2 O-methylation steps in the ubiquinone biosynthetic pathway.</text>
</comment>
<feature type="binding site" evidence="5">
    <location>
        <position position="147"/>
    </location>
    <ligand>
        <name>S-adenosyl-L-methionine</name>
        <dbReference type="ChEBI" id="CHEBI:59789"/>
    </ligand>
</feature>
<dbReference type="GO" id="GO:0032259">
    <property type="term" value="P:methylation"/>
    <property type="evidence" value="ECO:0007669"/>
    <property type="project" value="UniProtKB-KW"/>
</dbReference>
<dbReference type="GO" id="GO:0061542">
    <property type="term" value="F:3-demethylubiquinol 3-O-methyltransferase activity"/>
    <property type="evidence" value="ECO:0007669"/>
    <property type="project" value="UniProtKB-UniRule"/>
</dbReference>
<comment type="catalytic activity">
    <reaction evidence="5">
        <text>a 3-demethylubiquinol + S-adenosyl-L-methionine = a ubiquinol + S-adenosyl-L-homocysteine + H(+)</text>
        <dbReference type="Rhea" id="RHEA:44380"/>
        <dbReference type="Rhea" id="RHEA-COMP:9566"/>
        <dbReference type="Rhea" id="RHEA-COMP:10914"/>
        <dbReference type="ChEBI" id="CHEBI:15378"/>
        <dbReference type="ChEBI" id="CHEBI:17976"/>
        <dbReference type="ChEBI" id="CHEBI:57856"/>
        <dbReference type="ChEBI" id="CHEBI:59789"/>
        <dbReference type="ChEBI" id="CHEBI:84422"/>
        <dbReference type="EC" id="2.1.1.64"/>
    </reaction>
</comment>
<dbReference type="GO" id="GO:0102208">
    <property type="term" value="F:2-polyprenyl-6-hydroxyphenol methylase activity"/>
    <property type="evidence" value="ECO:0007669"/>
    <property type="project" value="UniProtKB-EC"/>
</dbReference>